<evidence type="ECO:0000259" key="3">
    <source>
        <dbReference type="Pfam" id="PF20434"/>
    </source>
</evidence>
<organism evidence="4 5">
    <name type="scientific">Gloeobacter kilaueensis (strain ATCC BAA-2537 / CCAP 1431/1 / ULC 316 / JS1)</name>
    <dbReference type="NCBI Taxonomy" id="1183438"/>
    <lineage>
        <taxon>Bacteria</taxon>
        <taxon>Bacillati</taxon>
        <taxon>Cyanobacteriota</taxon>
        <taxon>Cyanophyceae</taxon>
        <taxon>Gloeobacterales</taxon>
        <taxon>Gloeobacteraceae</taxon>
        <taxon>Gloeobacter</taxon>
    </lineage>
</organism>
<dbReference type="InterPro" id="IPR029058">
    <property type="entry name" value="AB_hydrolase_fold"/>
</dbReference>
<dbReference type="Gene3D" id="3.40.50.1820">
    <property type="entry name" value="alpha/beta hydrolase"/>
    <property type="match status" value="1"/>
</dbReference>
<feature type="domain" description="BD-FAE-like" evidence="3">
    <location>
        <begin position="153"/>
        <end position="346"/>
    </location>
</feature>
<accession>U5QJI0</accession>
<evidence type="ECO:0000313" key="4">
    <source>
        <dbReference type="EMBL" id="AGY59038.1"/>
    </source>
</evidence>
<feature type="transmembrane region" description="Helical" evidence="2">
    <location>
        <begin position="40"/>
        <end position="59"/>
    </location>
</feature>
<evidence type="ECO:0000256" key="2">
    <source>
        <dbReference type="SAM" id="Phobius"/>
    </source>
</evidence>
<dbReference type="STRING" id="1183438.GKIL_2792"/>
<dbReference type="Proteomes" id="UP000017396">
    <property type="component" value="Chromosome"/>
</dbReference>
<protein>
    <submittedName>
        <fullName evidence="4">Alpha/beta hydrolase domain-containing protein</fullName>
    </submittedName>
</protein>
<dbReference type="SUPFAM" id="SSF53474">
    <property type="entry name" value="alpha/beta-Hydrolases"/>
    <property type="match status" value="1"/>
</dbReference>
<keyword evidence="1 4" id="KW-0378">Hydrolase</keyword>
<dbReference type="OrthoDB" id="24847at2"/>
<dbReference type="RefSeq" id="WP_023174255.1">
    <property type="nucleotide sequence ID" value="NC_022600.1"/>
</dbReference>
<dbReference type="PANTHER" id="PTHR48081">
    <property type="entry name" value="AB HYDROLASE SUPERFAMILY PROTEIN C4A8.06C"/>
    <property type="match status" value="1"/>
</dbReference>
<dbReference type="EMBL" id="CP003587">
    <property type="protein sequence ID" value="AGY59038.1"/>
    <property type="molecule type" value="Genomic_DNA"/>
</dbReference>
<dbReference type="HOGENOM" id="CLU_057840_0_0_3"/>
<dbReference type="eggNOG" id="COG0657">
    <property type="taxonomic scope" value="Bacteria"/>
</dbReference>
<dbReference type="InterPro" id="IPR049492">
    <property type="entry name" value="BD-FAE-like_dom"/>
</dbReference>
<keyword evidence="2" id="KW-1133">Transmembrane helix</keyword>
<proteinExistence type="predicted"/>
<reference evidence="4 5" key="1">
    <citation type="journal article" date="2013" name="PLoS ONE">
        <title>Cultivation and Complete Genome Sequencing of Gloeobacter kilaueensis sp. nov., from a Lava Cave in Kilauea Caldera, Hawai'i.</title>
        <authorList>
            <person name="Saw J.H."/>
            <person name="Schatz M."/>
            <person name="Brown M.V."/>
            <person name="Kunkel D.D."/>
            <person name="Foster J.S."/>
            <person name="Shick H."/>
            <person name="Christensen S."/>
            <person name="Hou S."/>
            <person name="Wan X."/>
            <person name="Donachie S.P."/>
        </authorList>
    </citation>
    <scope>NUCLEOTIDE SEQUENCE [LARGE SCALE GENOMIC DNA]</scope>
    <source>
        <strain evidence="5">JS</strain>
    </source>
</reference>
<dbReference type="AlphaFoldDB" id="U5QJI0"/>
<gene>
    <name evidence="4" type="ORF">GKIL_2792</name>
</gene>
<dbReference type="InterPro" id="IPR050300">
    <property type="entry name" value="GDXG_lipolytic_enzyme"/>
</dbReference>
<dbReference type="Pfam" id="PF20434">
    <property type="entry name" value="BD-FAE"/>
    <property type="match status" value="1"/>
</dbReference>
<keyword evidence="5" id="KW-1185">Reference proteome</keyword>
<feature type="transmembrane region" description="Helical" evidence="2">
    <location>
        <begin position="66"/>
        <end position="84"/>
    </location>
</feature>
<dbReference type="GO" id="GO:0016787">
    <property type="term" value="F:hydrolase activity"/>
    <property type="evidence" value="ECO:0007669"/>
    <property type="project" value="UniProtKB-KW"/>
</dbReference>
<keyword evidence="2" id="KW-0812">Transmembrane</keyword>
<keyword evidence="2" id="KW-0472">Membrane</keyword>
<evidence type="ECO:0000256" key="1">
    <source>
        <dbReference type="ARBA" id="ARBA00022801"/>
    </source>
</evidence>
<dbReference type="PATRIC" id="fig|1183438.3.peg.2752"/>
<dbReference type="KEGG" id="glj:GKIL_2792"/>
<name>U5QJI0_GLOK1</name>
<sequence length="396" mass="42573">MVLSVVLLLLAAAGLGLSLWIVLPAPVFALLTLSIGAAEVSPWLMLWNLVVLGLAVLGFQHSRPHQVALVLACGGLALSALPLLQLPAAQKQFSAAMAAAFGPDYEARIAPQVRARMRSAPFSLIDSFRGIADLPVPVTSVQLARTPVPLRVDIYRPPAPGPHPALVVIYGGAWQRGDPGQDAQLSRYLASRGWAVFAIDYRHAPAWRFPAQIEDVRAALAFIRQRGAEYGADLGRVALLGRSAGAQLAMLAAYTPGLLPVRAVVSYYGPIYLADGYADPPRPDPIDTRSVLEAYLGGPPAAQSERYRLASPGSYTDRPQPPTLLVYGERDNIVEAKFARRLAQSLRASGTQVALLVIPWAGHSFDAVFSGPSNQLALYYTERFLAWAVAETKNRS</sequence>
<evidence type="ECO:0000313" key="5">
    <source>
        <dbReference type="Proteomes" id="UP000017396"/>
    </source>
</evidence>